<keyword evidence="3" id="KW-1185">Reference proteome</keyword>
<reference evidence="2 3" key="1">
    <citation type="submission" date="2019-04" db="EMBL/GenBank/DDBJ databases">
        <authorList>
            <person name="Van Vliet M D."/>
        </authorList>
    </citation>
    <scope>NUCLEOTIDE SEQUENCE [LARGE SCALE GENOMIC DNA]</scope>
    <source>
        <strain evidence="2 3">F1</strain>
    </source>
</reference>
<gene>
    <name evidence="2" type="ORF">PDESU_03566</name>
</gene>
<name>A0A6C2U6H0_PONDE</name>
<dbReference type="InterPro" id="IPR047951">
    <property type="entry name" value="Transpos_ISL3"/>
</dbReference>
<sequence length="418" mass="49142">MRIQTLLNRVHPLKSFVYSDCRLELHKAGLLLVSVILPRKNGKVLCSGCGKSRRLYDRLEKRRFEFVPIWNIPVQLEYRMRRVNCPGCGVKVEKVPWADGKSHTTKAFQLFLARWARKLSWKETAESFCTSWDTVFRSVKAIVAYGLAHRNLENITAIGVDEIQYGKGHQYLTVVYQIDAGMRRLLFIGRERTAKTLLKIFREFGNERCGRLQFVCSDMWKAYLKVIRKKAPQALHVLDRFHIVQHLNKAVNQVRIDEVKQLKQDGYDEQVLKHTKYCFLKNPENLTENQAVKLDEVLSYDLKSVRAYQLKESFQFFWSYASPYWAEWYLEKWCARAMRSRLEPIKSFVGTIRRHQPLIMNWFKAKKAYSSGVVEGLNRKVNLVTRKAYGFRSYEVLEIALFHTMGELPEPEVTHRFC</sequence>
<dbReference type="InterPro" id="IPR002560">
    <property type="entry name" value="Transposase_DDE"/>
</dbReference>
<protein>
    <recommendedName>
        <fullName evidence="1">Transposase IS204/IS1001/IS1096/IS1165 DDE domain-containing protein</fullName>
    </recommendedName>
</protein>
<proteinExistence type="predicted"/>
<evidence type="ECO:0000259" key="1">
    <source>
        <dbReference type="Pfam" id="PF01610"/>
    </source>
</evidence>
<dbReference type="Pfam" id="PF01610">
    <property type="entry name" value="DDE_Tnp_ISL3"/>
    <property type="match status" value="1"/>
</dbReference>
<dbReference type="EMBL" id="CAAHFG010000002">
    <property type="protein sequence ID" value="VGO14986.1"/>
    <property type="molecule type" value="Genomic_DNA"/>
</dbReference>
<dbReference type="Proteomes" id="UP000366872">
    <property type="component" value="Unassembled WGS sequence"/>
</dbReference>
<organism evidence="2 3">
    <name type="scientific">Pontiella desulfatans</name>
    <dbReference type="NCBI Taxonomy" id="2750659"/>
    <lineage>
        <taxon>Bacteria</taxon>
        <taxon>Pseudomonadati</taxon>
        <taxon>Kiritimatiellota</taxon>
        <taxon>Kiritimatiellia</taxon>
        <taxon>Kiritimatiellales</taxon>
        <taxon>Pontiellaceae</taxon>
        <taxon>Pontiella</taxon>
    </lineage>
</organism>
<dbReference type="PANTHER" id="PTHR33498:SF1">
    <property type="entry name" value="TRANSPOSASE FOR INSERTION SEQUENCE ELEMENT IS1557"/>
    <property type="match status" value="1"/>
</dbReference>
<feature type="domain" description="Transposase IS204/IS1001/IS1096/IS1165 DDE" evidence="1">
    <location>
        <begin position="158"/>
        <end position="399"/>
    </location>
</feature>
<dbReference type="RefSeq" id="WP_136080603.1">
    <property type="nucleotide sequence ID" value="NZ_CAAHFG010000002.1"/>
</dbReference>
<evidence type="ECO:0000313" key="2">
    <source>
        <dbReference type="EMBL" id="VGO14986.1"/>
    </source>
</evidence>
<accession>A0A6C2U6H0</accession>
<evidence type="ECO:0000313" key="3">
    <source>
        <dbReference type="Proteomes" id="UP000366872"/>
    </source>
</evidence>
<dbReference type="PANTHER" id="PTHR33498">
    <property type="entry name" value="TRANSPOSASE FOR INSERTION SEQUENCE ELEMENT IS1557"/>
    <property type="match status" value="1"/>
</dbReference>
<dbReference type="NCBIfam" id="NF033550">
    <property type="entry name" value="transpos_ISL3"/>
    <property type="match status" value="1"/>
</dbReference>
<dbReference type="AlphaFoldDB" id="A0A6C2U6H0"/>